<name>A0A645I3K0_9ZZZZ</name>
<reference evidence="1" key="1">
    <citation type="submission" date="2019-08" db="EMBL/GenBank/DDBJ databases">
        <authorList>
            <person name="Kucharzyk K."/>
            <person name="Murdoch R.W."/>
            <person name="Higgins S."/>
            <person name="Loffler F."/>
        </authorList>
    </citation>
    <scope>NUCLEOTIDE SEQUENCE</scope>
</reference>
<dbReference type="EMBL" id="VSSQ01106081">
    <property type="protein sequence ID" value="MPN45877.1"/>
    <property type="molecule type" value="Genomic_DNA"/>
</dbReference>
<proteinExistence type="predicted"/>
<evidence type="ECO:0000313" key="1">
    <source>
        <dbReference type="EMBL" id="MPN45877.1"/>
    </source>
</evidence>
<organism evidence="1">
    <name type="scientific">bioreactor metagenome</name>
    <dbReference type="NCBI Taxonomy" id="1076179"/>
    <lineage>
        <taxon>unclassified sequences</taxon>
        <taxon>metagenomes</taxon>
        <taxon>ecological metagenomes</taxon>
    </lineage>
</organism>
<comment type="caution">
    <text evidence="1">The sequence shown here is derived from an EMBL/GenBank/DDBJ whole genome shotgun (WGS) entry which is preliminary data.</text>
</comment>
<sequence>MIANTATVTILFPDATPAAKGMPPIAACTVALGK</sequence>
<accession>A0A645I3K0</accession>
<dbReference type="AlphaFoldDB" id="A0A645I3K0"/>
<gene>
    <name evidence="1" type="ORF">SDC9_193452</name>
</gene>
<protein>
    <submittedName>
        <fullName evidence="1">Uncharacterized protein</fullName>
    </submittedName>
</protein>